<feature type="domain" description="NADPH-dependent FMN reductase-like" evidence="5">
    <location>
        <begin position="3"/>
        <end position="145"/>
    </location>
</feature>
<comment type="similarity">
    <text evidence="1">Belongs to the SsuE family.</text>
</comment>
<dbReference type="AlphaFoldDB" id="A0A1G9MXS8"/>
<dbReference type="PANTHER" id="PTHR43408">
    <property type="entry name" value="FMN REDUCTASE (NADPH)"/>
    <property type="match status" value="1"/>
</dbReference>
<dbReference type="STRING" id="525640.SAMN04487971_12435"/>
<proteinExistence type="inferred from homology"/>
<dbReference type="InterPro" id="IPR019912">
    <property type="entry name" value="FMN_Rdtase_MsuE-like"/>
</dbReference>
<dbReference type="Gene3D" id="3.40.50.360">
    <property type="match status" value="1"/>
</dbReference>
<evidence type="ECO:0000313" key="6">
    <source>
        <dbReference type="EMBL" id="SDL79106.1"/>
    </source>
</evidence>
<dbReference type="OrthoDB" id="1643408at2"/>
<keyword evidence="4" id="KW-0560">Oxidoreductase</keyword>
<sequence length="185" mass="19176">MPPRIVGFSGSFSSPSRTRALVDLAVSRAARRFGCAAASYGIADLQPSLGQAQSADQLDALPRAILDAMLTADALVVGTPVYKGSFTGLFKHVIDLLDPGALAGKPVLLTATGGGDRHALVIEHQLRPLFGFFEAASLPTGVYAGGADFRDGQPASDALLARLDRAVEQFAPWLSQTQAAAISAA</sequence>
<evidence type="ECO:0000259" key="5">
    <source>
        <dbReference type="Pfam" id="PF03358"/>
    </source>
</evidence>
<name>A0A1G9MXS8_9RHOB</name>
<accession>A0A1G9MXS8</accession>
<reference evidence="7" key="1">
    <citation type="submission" date="2016-10" db="EMBL/GenBank/DDBJ databases">
        <authorList>
            <person name="Varghese N."/>
            <person name="Submissions S."/>
        </authorList>
    </citation>
    <scope>NUCLEOTIDE SEQUENCE [LARGE SCALE GENOMIC DNA]</scope>
    <source>
        <strain evidence="7">CGMCC 1.7655</strain>
    </source>
</reference>
<keyword evidence="2" id="KW-0285">Flavoprotein</keyword>
<dbReference type="NCBIfam" id="TIGR03566">
    <property type="entry name" value="FMN_reduc_MsuE"/>
    <property type="match status" value="1"/>
</dbReference>
<evidence type="ECO:0000256" key="2">
    <source>
        <dbReference type="ARBA" id="ARBA00022630"/>
    </source>
</evidence>
<evidence type="ECO:0000256" key="1">
    <source>
        <dbReference type="ARBA" id="ARBA00005990"/>
    </source>
</evidence>
<gene>
    <name evidence="6" type="ORF">SAMN04487971_12435</name>
</gene>
<keyword evidence="3" id="KW-0288">FMN</keyword>
<dbReference type="InterPro" id="IPR029039">
    <property type="entry name" value="Flavoprotein-like_sf"/>
</dbReference>
<dbReference type="SUPFAM" id="SSF52218">
    <property type="entry name" value="Flavoproteins"/>
    <property type="match status" value="1"/>
</dbReference>
<dbReference type="InterPro" id="IPR005025">
    <property type="entry name" value="FMN_Rdtase-like_dom"/>
</dbReference>
<dbReference type="InterPro" id="IPR051814">
    <property type="entry name" value="NAD(P)H-dep_FMN_reductase"/>
</dbReference>
<protein>
    <submittedName>
        <fullName evidence="6">FMN reductase</fullName>
    </submittedName>
</protein>
<dbReference type="GO" id="GO:0016491">
    <property type="term" value="F:oxidoreductase activity"/>
    <property type="evidence" value="ECO:0007669"/>
    <property type="project" value="UniProtKB-KW"/>
</dbReference>
<keyword evidence="7" id="KW-1185">Reference proteome</keyword>
<evidence type="ECO:0000313" key="7">
    <source>
        <dbReference type="Proteomes" id="UP000199555"/>
    </source>
</evidence>
<evidence type="ECO:0000256" key="3">
    <source>
        <dbReference type="ARBA" id="ARBA00022643"/>
    </source>
</evidence>
<dbReference type="Pfam" id="PF03358">
    <property type="entry name" value="FMN_red"/>
    <property type="match status" value="1"/>
</dbReference>
<organism evidence="6 7">
    <name type="scientific">Paracoccus chinensis</name>
    <dbReference type="NCBI Taxonomy" id="525640"/>
    <lineage>
        <taxon>Bacteria</taxon>
        <taxon>Pseudomonadati</taxon>
        <taxon>Pseudomonadota</taxon>
        <taxon>Alphaproteobacteria</taxon>
        <taxon>Rhodobacterales</taxon>
        <taxon>Paracoccaceae</taxon>
        <taxon>Paracoccus</taxon>
    </lineage>
</organism>
<dbReference type="EMBL" id="FNGE01000024">
    <property type="protein sequence ID" value="SDL79106.1"/>
    <property type="molecule type" value="Genomic_DNA"/>
</dbReference>
<dbReference type="Proteomes" id="UP000199555">
    <property type="component" value="Unassembled WGS sequence"/>
</dbReference>
<dbReference type="PANTHER" id="PTHR43408:SF2">
    <property type="entry name" value="FMN REDUCTASE (NADPH)"/>
    <property type="match status" value="1"/>
</dbReference>
<dbReference type="RefSeq" id="WP_090757288.1">
    <property type="nucleotide sequence ID" value="NZ_FNGE01000024.1"/>
</dbReference>
<evidence type="ECO:0000256" key="4">
    <source>
        <dbReference type="ARBA" id="ARBA00023002"/>
    </source>
</evidence>